<feature type="transmembrane region" description="Helical" evidence="1">
    <location>
        <begin position="271"/>
        <end position="292"/>
    </location>
</feature>
<dbReference type="SUPFAM" id="SSF103473">
    <property type="entry name" value="MFS general substrate transporter"/>
    <property type="match status" value="1"/>
</dbReference>
<evidence type="ECO:0000313" key="3">
    <source>
        <dbReference type="Proteomes" id="UP000239025"/>
    </source>
</evidence>
<evidence type="ECO:0000256" key="1">
    <source>
        <dbReference type="SAM" id="Phobius"/>
    </source>
</evidence>
<organism evidence="2 3">
    <name type="scientific">Pseudomonas cerasi</name>
    <dbReference type="NCBI Taxonomy" id="1583341"/>
    <lineage>
        <taxon>Bacteria</taxon>
        <taxon>Pseudomonadati</taxon>
        <taxon>Pseudomonadota</taxon>
        <taxon>Gammaproteobacteria</taxon>
        <taxon>Pseudomonadales</taxon>
        <taxon>Pseudomonadaceae</taxon>
        <taxon>Pseudomonas</taxon>
    </lineage>
</organism>
<dbReference type="RefSeq" id="WP_065349845.1">
    <property type="nucleotide sequence ID" value="NZ_LT222319.1"/>
</dbReference>
<protein>
    <submittedName>
        <fullName evidence="2">Transmembrane protein</fullName>
    </submittedName>
</protein>
<keyword evidence="1" id="KW-0472">Membrane</keyword>
<feature type="transmembrane region" description="Helical" evidence="1">
    <location>
        <begin position="165"/>
        <end position="187"/>
    </location>
</feature>
<keyword evidence="1 2" id="KW-0812">Transmembrane</keyword>
<dbReference type="Gene3D" id="1.20.1250.20">
    <property type="entry name" value="MFS general substrate transporter like domains"/>
    <property type="match status" value="1"/>
</dbReference>
<feature type="transmembrane region" description="Helical" evidence="1">
    <location>
        <begin position="103"/>
        <end position="123"/>
    </location>
</feature>
<gene>
    <name evidence="2" type="ORF">PL963_02786</name>
</gene>
<feature type="transmembrane region" description="Helical" evidence="1">
    <location>
        <begin position="361"/>
        <end position="379"/>
    </location>
</feature>
<feature type="transmembrane region" description="Helical" evidence="1">
    <location>
        <begin position="135"/>
        <end position="159"/>
    </location>
</feature>
<feature type="transmembrane region" description="Helical" evidence="1">
    <location>
        <begin position="298"/>
        <end position="318"/>
    </location>
</feature>
<dbReference type="AlphaFoldDB" id="A0A193SPY4"/>
<evidence type="ECO:0000313" key="2">
    <source>
        <dbReference type="EMBL" id="SOS20823.1"/>
    </source>
</evidence>
<dbReference type="InterPro" id="IPR036259">
    <property type="entry name" value="MFS_trans_sf"/>
</dbReference>
<dbReference type="Proteomes" id="UP000239025">
    <property type="component" value="Chromosome 1"/>
</dbReference>
<accession>A0A193SPY4</accession>
<keyword evidence="1" id="KW-1133">Transmembrane helix</keyword>
<feature type="transmembrane region" description="Helical" evidence="1">
    <location>
        <begin position="241"/>
        <end position="264"/>
    </location>
</feature>
<feature type="transmembrane region" description="Helical" evidence="1">
    <location>
        <begin position="330"/>
        <end position="349"/>
    </location>
</feature>
<feature type="transmembrane region" description="Helical" evidence="1">
    <location>
        <begin position="44"/>
        <end position="64"/>
    </location>
</feature>
<feature type="transmembrane region" description="Helical" evidence="1">
    <location>
        <begin position="76"/>
        <end position="97"/>
    </location>
</feature>
<keyword evidence="3" id="KW-1185">Reference proteome</keyword>
<reference evidence="3" key="1">
    <citation type="submission" date="2017-11" db="EMBL/GenBank/DDBJ databases">
        <authorList>
            <person name="Blom J."/>
        </authorList>
    </citation>
    <scope>NUCLEOTIDE SEQUENCE [LARGE SCALE GENOMIC DNA]</scope>
</reference>
<dbReference type="EMBL" id="LT963395">
    <property type="protein sequence ID" value="SOS20823.1"/>
    <property type="molecule type" value="Genomic_DNA"/>
</dbReference>
<name>A0A193SPY4_9PSED</name>
<feature type="transmembrane region" description="Helical" evidence="1">
    <location>
        <begin position="208"/>
        <end position="229"/>
    </location>
</feature>
<sequence>MQTSSAVTRRHLSAALALGSVAVLMVGLQPLLLGELLAQDHVSLEGVGLVAMGEIVALGLGVVLGDLLRSMLNLRLLTVTAILCAAGMDLVTATVTGDGPLTAARALAGLAGLAEGLLLWGAVSLIVQGPAPDRVAGVFMVVQTLAQALMAAALAYLILPDRSVHAGFVFLGMLTASSVLFVVWLPGRLPQQPDRQLDTSGFRWNLKQVLLLMLVFMQLSAVGGLWAYLEPLGIHAGLGAHAAQLLVSAMLFMQVLGGCLGILLVRRVPDYSMLATAAFLLAGIALGMYITADQGVNVFLGLCALFALIYLMLTPFQVRIALQIDPSGRIAGLIPGMQLLGCAFGPLLASQWVSGDNAQPVLLVSVWLSVSALCLIALLHRCAVNRRVGVVGEI</sequence>
<proteinExistence type="predicted"/>
<feature type="transmembrane region" description="Helical" evidence="1">
    <location>
        <begin position="12"/>
        <end position="32"/>
    </location>
</feature>